<organism evidence="1">
    <name type="scientific">Streptomyces sp. NBC_00060</name>
    <dbReference type="NCBI Taxonomy" id="2975636"/>
    <lineage>
        <taxon>Bacteria</taxon>
        <taxon>Bacillati</taxon>
        <taxon>Actinomycetota</taxon>
        <taxon>Actinomycetes</taxon>
        <taxon>Kitasatosporales</taxon>
        <taxon>Streptomycetaceae</taxon>
        <taxon>Streptomyces</taxon>
    </lineage>
</organism>
<dbReference type="Gene3D" id="3.30.70.1200">
    <property type="entry name" value="Crispr-associated protein, domain 1"/>
    <property type="match status" value="1"/>
</dbReference>
<name>A0AAU2GSC6_9ACTN</name>
<dbReference type="Gene3D" id="3.30.70.1210">
    <property type="entry name" value="Crispr-associated protein, domain 2"/>
    <property type="match status" value="1"/>
</dbReference>
<dbReference type="AlphaFoldDB" id="A0AAU2GSC6"/>
<reference evidence="1" key="1">
    <citation type="submission" date="2022-10" db="EMBL/GenBank/DDBJ databases">
        <title>The complete genomes of actinobacterial strains from the NBC collection.</title>
        <authorList>
            <person name="Joergensen T.S."/>
            <person name="Alvarez Arevalo M."/>
            <person name="Sterndorff E.B."/>
            <person name="Faurdal D."/>
            <person name="Vuksanovic O."/>
            <person name="Mourched A.-S."/>
            <person name="Charusanti P."/>
            <person name="Shaw S."/>
            <person name="Blin K."/>
            <person name="Weber T."/>
        </authorList>
    </citation>
    <scope>NUCLEOTIDE SEQUENCE</scope>
    <source>
        <strain evidence="1">NBC_00060</strain>
    </source>
</reference>
<evidence type="ECO:0000313" key="1">
    <source>
        <dbReference type="EMBL" id="WTU38234.1"/>
    </source>
</evidence>
<dbReference type="SUPFAM" id="SSF117987">
    <property type="entry name" value="CRISPR-associated protein"/>
    <property type="match status" value="2"/>
</dbReference>
<dbReference type="Pfam" id="PF08798">
    <property type="entry name" value="CRISPR_assoc"/>
    <property type="match status" value="1"/>
</dbReference>
<dbReference type="EMBL" id="CP108253">
    <property type="protein sequence ID" value="WTU45124.1"/>
    <property type="molecule type" value="Genomic_DNA"/>
</dbReference>
<accession>A0AAU2GSC6</accession>
<gene>
    <name evidence="1" type="primary">cas6e</name>
    <name evidence="1" type="ORF">OHV25_00860</name>
    <name evidence="2" type="ORF">OHV25_38980</name>
</gene>
<proteinExistence type="predicted"/>
<dbReference type="NCBIfam" id="TIGR01907">
    <property type="entry name" value="casE_Cse3"/>
    <property type="match status" value="1"/>
</dbReference>
<protein>
    <submittedName>
        <fullName evidence="1">Type I-E CRISPR-associated protein Cas6/Cse3/CasE</fullName>
    </submittedName>
</protein>
<dbReference type="CDD" id="cd09727">
    <property type="entry name" value="Cas6_I-E"/>
    <property type="match status" value="1"/>
</dbReference>
<sequence length="224" mass="24378">MTVWLTRILPSPTSAEARRDLSGNAQGIRLHQRVMQLFPDGVEGPARAAFGVLFRAEETVRGPQILLQSRLEPAPSRLPADYGEVETRILDDLLAQLHKGQIVNYRCVANPVRKPGVTSREAYNLPPVVALSGNAAVEWWERQSTAAGLEPLHVNAQPLDAVRGPRGSKGAAAKQQIQHSRTQFDGMARVLDADLLREKLAAGIGRGKAYGCGLLTLAPIRQRS</sequence>
<evidence type="ECO:0000313" key="2">
    <source>
        <dbReference type="EMBL" id="WTU45124.1"/>
    </source>
</evidence>
<dbReference type="EMBL" id="CP108253">
    <property type="protein sequence ID" value="WTU38234.1"/>
    <property type="molecule type" value="Genomic_DNA"/>
</dbReference>
<dbReference type="SMART" id="SM01101">
    <property type="entry name" value="CRISPR_assoc"/>
    <property type="match status" value="1"/>
</dbReference>
<dbReference type="InterPro" id="IPR010179">
    <property type="entry name" value="CRISPR-assoc_prot_Cse3"/>
</dbReference>